<evidence type="ECO:0000313" key="2">
    <source>
        <dbReference type="EMBL" id="CAK7322880.1"/>
    </source>
</evidence>
<dbReference type="EMBL" id="CAWUPB010000030">
    <property type="protein sequence ID" value="CAK7322880.1"/>
    <property type="molecule type" value="Genomic_DNA"/>
</dbReference>
<dbReference type="AlphaFoldDB" id="A0AAV1QPX0"/>
<protein>
    <submittedName>
        <fullName evidence="2">Uncharacterized protein</fullName>
    </submittedName>
</protein>
<dbReference type="Proteomes" id="UP001314170">
    <property type="component" value="Unassembled WGS sequence"/>
</dbReference>
<evidence type="ECO:0000313" key="3">
    <source>
        <dbReference type="Proteomes" id="UP001314170"/>
    </source>
</evidence>
<reference evidence="2 3" key="1">
    <citation type="submission" date="2024-01" db="EMBL/GenBank/DDBJ databases">
        <authorList>
            <person name="Waweru B."/>
        </authorList>
    </citation>
    <scope>NUCLEOTIDE SEQUENCE [LARGE SCALE GENOMIC DNA]</scope>
</reference>
<keyword evidence="3" id="KW-1185">Reference proteome</keyword>
<proteinExistence type="predicted"/>
<dbReference type="PANTHER" id="PTHR34572:SF8">
    <property type="entry name" value="(RAPE) HYPOTHETICAL PROTEIN"/>
    <property type="match status" value="1"/>
</dbReference>
<feature type="compositionally biased region" description="Low complexity" evidence="1">
    <location>
        <begin position="74"/>
        <end position="86"/>
    </location>
</feature>
<feature type="region of interest" description="Disordered" evidence="1">
    <location>
        <begin position="74"/>
        <end position="97"/>
    </location>
</feature>
<name>A0AAV1QPX0_9ROSI</name>
<feature type="region of interest" description="Disordered" evidence="1">
    <location>
        <begin position="158"/>
        <end position="181"/>
    </location>
</feature>
<evidence type="ECO:0000256" key="1">
    <source>
        <dbReference type="SAM" id="MobiDB-lite"/>
    </source>
</evidence>
<dbReference type="PANTHER" id="PTHR34572">
    <property type="entry name" value="GOLGIN FAMILY A PROTEIN"/>
    <property type="match status" value="1"/>
</dbReference>
<accession>A0AAV1QPX0</accession>
<feature type="region of interest" description="Disordered" evidence="1">
    <location>
        <begin position="1"/>
        <end position="21"/>
    </location>
</feature>
<gene>
    <name evidence="2" type="ORF">DCAF_LOCUS493</name>
</gene>
<organism evidence="2 3">
    <name type="scientific">Dovyalis caffra</name>
    <dbReference type="NCBI Taxonomy" id="77055"/>
    <lineage>
        <taxon>Eukaryota</taxon>
        <taxon>Viridiplantae</taxon>
        <taxon>Streptophyta</taxon>
        <taxon>Embryophyta</taxon>
        <taxon>Tracheophyta</taxon>
        <taxon>Spermatophyta</taxon>
        <taxon>Magnoliopsida</taxon>
        <taxon>eudicotyledons</taxon>
        <taxon>Gunneridae</taxon>
        <taxon>Pentapetalae</taxon>
        <taxon>rosids</taxon>
        <taxon>fabids</taxon>
        <taxon>Malpighiales</taxon>
        <taxon>Salicaceae</taxon>
        <taxon>Flacourtieae</taxon>
        <taxon>Dovyalis</taxon>
    </lineage>
</organism>
<comment type="caution">
    <text evidence="2">The sequence shown here is derived from an EMBL/GenBank/DDBJ whole genome shotgun (WGS) entry which is preliminary data.</text>
</comment>
<sequence>MEGVGSRLGRASSRYGPTATATVFNGPVRKWKRKWVHVSPSPTINYRNNNHSNGHNDNNNGSRLLLCRWTPLSPAAASGTTTSSSSEDPPKRKFRYTPIAVLEERSKVEKKVEQEDEKQLVGWQTAKEDDQIVGDDFQDSDMSPLDLDLCLKGRNSELDSVGQSKEDQVKKASSGGFWTSG</sequence>